<dbReference type="OrthoDB" id="9814791at2"/>
<accession>A0A4U5JYI9</accession>
<dbReference type="Pfam" id="PF07617">
    <property type="entry name" value="DUF1579"/>
    <property type="match status" value="1"/>
</dbReference>
<evidence type="ECO:0000313" key="2">
    <source>
        <dbReference type="Proteomes" id="UP000308707"/>
    </source>
</evidence>
<name>A0A4U5JYI9_9GAMM</name>
<comment type="caution">
    <text evidence="1">The sequence shown here is derived from an EMBL/GenBank/DDBJ whole genome shotgun (WGS) entry which is preliminary data.</text>
</comment>
<proteinExistence type="predicted"/>
<reference evidence="1 2" key="1">
    <citation type="submission" date="2019-04" db="EMBL/GenBank/DDBJ databases">
        <title>Reference strain of H23.</title>
        <authorList>
            <person name="Luo X."/>
        </authorList>
    </citation>
    <scope>NUCLEOTIDE SEQUENCE [LARGE SCALE GENOMIC DNA]</scope>
    <source>
        <strain evidence="1 2">H23</strain>
    </source>
</reference>
<evidence type="ECO:0000313" key="1">
    <source>
        <dbReference type="EMBL" id="TKR34266.1"/>
    </source>
</evidence>
<organism evidence="1 2">
    <name type="scientific">Luteimonas gilva</name>
    <dbReference type="NCBI Taxonomy" id="2572684"/>
    <lineage>
        <taxon>Bacteria</taxon>
        <taxon>Pseudomonadati</taxon>
        <taxon>Pseudomonadota</taxon>
        <taxon>Gammaproteobacteria</taxon>
        <taxon>Lysobacterales</taxon>
        <taxon>Lysobacteraceae</taxon>
        <taxon>Luteimonas</taxon>
    </lineage>
</organism>
<keyword evidence="2" id="KW-1185">Reference proteome</keyword>
<protein>
    <submittedName>
        <fullName evidence="1">DUF1579 domain-containing protein</fullName>
    </submittedName>
</protein>
<gene>
    <name evidence="1" type="ORF">FCE95_05710</name>
</gene>
<dbReference type="AlphaFoldDB" id="A0A4U5JYI9"/>
<dbReference type="InterPro" id="IPR011473">
    <property type="entry name" value="DUF1579"/>
</dbReference>
<dbReference type="EMBL" id="SZUA01000001">
    <property type="protein sequence ID" value="TKR34266.1"/>
    <property type="molecule type" value="Genomic_DNA"/>
</dbReference>
<dbReference type="Proteomes" id="UP000308707">
    <property type="component" value="Unassembled WGS sequence"/>
</dbReference>
<sequence length="183" mass="19984">MSLLAAASAALPIGKLLAQSADLVAPATGAARDFDFFIGSWTVKHRRLKKRLANNHDWEEFDGSCHVRSLLGGLANIDDSAVNLPGGAYRGIGLRAFDAKTGSWADWWLDGRNPHKIDVPIIGTFAGGVGTFLSDDTFENEPIKVRGLWSKIAPKSLQWEQAFSPDGGKTWETNWVMRYARAA</sequence>